<dbReference type="HOGENOM" id="CLU_1725496_0_0_1"/>
<name>M1DP78_SOLTU</name>
<organism evidence="1 2">
    <name type="scientific">Solanum tuberosum</name>
    <name type="common">Potato</name>
    <dbReference type="NCBI Taxonomy" id="4113"/>
    <lineage>
        <taxon>Eukaryota</taxon>
        <taxon>Viridiplantae</taxon>
        <taxon>Streptophyta</taxon>
        <taxon>Embryophyta</taxon>
        <taxon>Tracheophyta</taxon>
        <taxon>Spermatophyta</taxon>
        <taxon>Magnoliopsida</taxon>
        <taxon>eudicotyledons</taxon>
        <taxon>Gunneridae</taxon>
        <taxon>Pentapetalae</taxon>
        <taxon>asterids</taxon>
        <taxon>lamiids</taxon>
        <taxon>Solanales</taxon>
        <taxon>Solanaceae</taxon>
        <taxon>Solanoideae</taxon>
        <taxon>Solaneae</taxon>
        <taxon>Solanum</taxon>
    </lineage>
</organism>
<reference evidence="1" key="2">
    <citation type="submission" date="2015-06" db="UniProtKB">
        <authorList>
            <consortium name="EnsemblPlants"/>
        </authorList>
    </citation>
    <scope>IDENTIFICATION</scope>
    <source>
        <strain evidence="1">DM1-3 516 R44</strain>
    </source>
</reference>
<dbReference type="InParanoid" id="M1DP78"/>
<dbReference type="Proteomes" id="UP000011115">
    <property type="component" value="Unassembled WGS sequence"/>
</dbReference>
<dbReference type="EnsemblPlants" id="PGSC0003DMT400092157">
    <property type="protein sequence ID" value="PGSC0003DMT400092157"/>
    <property type="gene ID" value="PGSC0003DMG400041728"/>
</dbReference>
<dbReference type="PaxDb" id="4113-PGSC0003DMT400092157"/>
<dbReference type="AlphaFoldDB" id="M1DP78"/>
<protein>
    <submittedName>
        <fullName evidence="1">Integrase core domain containing protein</fullName>
    </submittedName>
</protein>
<dbReference type="Gramene" id="PGSC0003DMT400092157">
    <property type="protein sequence ID" value="PGSC0003DMT400092157"/>
    <property type="gene ID" value="PGSC0003DMG400041728"/>
</dbReference>
<accession>M1DP78</accession>
<sequence>MVKVSKVLEDEDLNAMNLVLDPFGVEYSMLRLWGALGLLHKEYFYRGQDDNGKAVLDTIVGGSYVQVVPSQSTYDIREEMAQMRTKLRLVLKHISGNVEKVNAVNYLTRTPPLPVEECYYEEDPYLVNDQMGSVKNNTQSYNLYNWSQGQGN</sequence>
<proteinExistence type="predicted"/>
<reference evidence="2" key="1">
    <citation type="journal article" date="2011" name="Nature">
        <title>Genome sequence and analysis of the tuber crop potato.</title>
        <authorList>
            <consortium name="The Potato Genome Sequencing Consortium"/>
        </authorList>
    </citation>
    <scope>NUCLEOTIDE SEQUENCE [LARGE SCALE GENOMIC DNA]</scope>
    <source>
        <strain evidence="2">cv. DM1-3 516 R44</strain>
    </source>
</reference>
<evidence type="ECO:0000313" key="1">
    <source>
        <dbReference type="EnsemblPlants" id="PGSC0003DMT400092157"/>
    </source>
</evidence>
<keyword evidence="2" id="KW-1185">Reference proteome</keyword>
<evidence type="ECO:0000313" key="2">
    <source>
        <dbReference type="Proteomes" id="UP000011115"/>
    </source>
</evidence>